<comment type="caution">
    <text evidence="3">The sequence shown here is derived from an EMBL/GenBank/DDBJ whole genome shotgun (WGS) entry which is preliminary data.</text>
</comment>
<evidence type="ECO:0000256" key="2">
    <source>
        <dbReference type="SAM" id="SignalP"/>
    </source>
</evidence>
<accession>A0A8H4QB70</accession>
<feature type="signal peptide" evidence="2">
    <location>
        <begin position="1"/>
        <end position="21"/>
    </location>
</feature>
<evidence type="ECO:0000256" key="1">
    <source>
        <dbReference type="SAM" id="MobiDB-lite"/>
    </source>
</evidence>
<evidence type="ECO:0000313" key="4">
    <source>
        <dbReference type="Proteomes" id="UP000562929"/>
    </source>
</evidence>
<gene>
    <name evidence="3" type="ORF">GQ602_002863</name>
</gene>
<sequence>MHHAVLTLALLGAATSVSAQARPFLLPQASQCFFSGWNSEKCLGTEKFCESKQVTRFISKDICLNSRGPAPGQQQKQQKQKQQGQPNKKKQFYVGGNNVGCLGDIKAESCVGTKAFCEGEQGRREFGSTAWCLALREPDPRVRKPFSG</sequence>
<dbReference type="EMBL" id="JAACLJ010000002">
    <property type="protein sequence ID" value="KAF4592564.1"/>
    <property type="molecule type" value="Genomic_DNA"/>
</dbReference>
<dbReference type="AlphaFoldDB" id="A0A8H4QB70"/>
<feature type="chain" id="PRO_5034240371" evidence="2">
    <location>
        <begin position="22"/>
        <end position="148"/>
    </location>
</feature>
<proteinExistence type="predicted"/>
<feature type="compositionally biased region" description="Low complexity" evidence="1">
    <location>
        <begin position="71"/>
        <end position="86"/>
    </location>
</feature>
<reference evidence="3 4" key="1">
    <citation type="journal article" date="2020" name="G3 (Bethesda)">
        <title>Genetic Underpinnings of Host Manipulation by Ophiocordyceps as Revealed by Comparative Transcriptomics.</title>
        <authorList>
            <person name="Will I."/>
            <person name="Das B."/>
            <person name="Trinh T."/>
            <person name="Brachmann A."/>
            <person name="Ohm R.A."/>
            <person name="de Bekker C."/>
        </authorList>
    </citation>
    <scope>NUCLEOTIDE SEQUENCE [LARGE SCALE GENOMIC DNA]</scope>
    <source>
        <strain evidence="3 4">EC05</strain>
    </source>
</reference>
<dbReference type="OrthoDB" id="4924745at2759"/>
<keyword evidence="4" id="KW-1185">Reference proteome</keyword>
<evidence type="ECO:0000313" key="3">
    <source>
        <dbReference type="EMBL" id="KAF4592564.1"/>
    </source>
</evidence>
<name>A0A8H4QB70_9HYPO</name>
<dbReference type="Proteomes" id="UP000562929">
    <property type="component" value="Unassembled WGS sequence"/>
</dbReference>
<keyword evidence="2" id="KW-0732">Signal</keyword>
<organism evidence="3 4">
    <name type="scientific">Ophiocordyceps camponoti-floridani</name>
    <dbReference type="NCBI Taxonomy" id="2030778"/>
    <lineage>
        <taxon>Eukaryota</taxon>
        <taxon>Fungi</taxon>
        <taxon>Dikarya</taxon>
        <taxon>Ascomycota</taxon>
        <taxon>Pezizomycotina</taxon>
        <taxon>Sordariomycetes</taxon>
        <taxon>Hypocreomycetidae</taxon>
        <taxon>Hypocreales</taxon>
        <taxon>Ophiocordycipitaceae</taxon>
        <taxon>Ophiocordyceps</taxon>
    </lineage>
</organism>
<protein>
    <submittedName>
        <fullName evidence="3">Uncharacterized protein</fullName>
    </submittedName>
</protein>
<feature type="region of interest" description="Disordered" evidence="1">
    <location>
        <begin position="65"/>
        <end position="91"/>
    </location>
</feature>